<comment type="caution">
    <text evidence="9">The sequence shown here is derived from an EMBL/GenBank/DDBJ whole genome shotgun (WGS) entry which is preliminary data.</text>
</comment>
<dbReference type="SUPFAM" id="SSF57424">
    <property type="entry name" value="LDL receptor-like module"/>
    <property type="match status" value="1"/>
</dbReference>
<keyword evidence="3" id="KW-0677">Repeat</keyword>
<dbReference type="InterPro" id="IPR002172">
    <property type="entry name" value="LDrepeatLR_classA_rpt"/>
</dbReference>
<dbReference type="Proteomes" id="UP000663873">
    <property type="component" value="Unassembled WGS sequence"/>
</dbReference>
<organism evidence="9 10">
    <name type="scientific">Rotaria socialis</name>
    <dbReference type="NCBI Taxonomy" id="392032"/>
    <lineage>
        <taxon>Eukaryota</taxon>
        <taxon>Metazoa</taxon>
        <taxon>Spiralia</taxon>
        <taxon>Gnathifera</taxon>
        <taxon>Rotifera</taxon>
        <taxon>Eurotatoria</taxon>
        <taxon>Bdelloidea</taxon>
        <taxon>Philodinida</taxon>
        <taxon>Philodinidae</taxon>
        <taxon>Rotaria</taxon>
    </lineage>
</organism>
<dbReference type="EMBL" id="CAJOBP010005835">
    <property type="protein sequence ID" value="CAF4479151.1"/>
    <property type="molecule type" value="Genomic_DNA"/>
</dbReference>
<dbReference type="PROSITE" id="PS00022">
    <property type="entry name" value="EGF_1"/>
    <property type="match status" value="1"/>
</dbReference>
<name>A0A820TQS8_9BILA</name>
<dbReference type="PROSITE" id="PS50068">
    <property type="entry name" value="LDLRA_2"/>
    <property type="match status" value="1"/>
</dbReference>
<dbReference type="Gene3D" id="4.10.400.10">
    <property type="entry name" value="Low-density Lipoprotein Receptor"/>
    <property type="match status" value="1"/>
</dbReference>
<keyword evidence="5" id="KW-0472">Membrane</keyword>
<feature type="disulfide bond" evidence="7">
    <location>
        <begin position="85"/>
        <end position="103"/>
    </location>
</feature>
<evidence type="ECO:0000313" key="9">
    <source>
        <dbReference type="EMBL" id="CAF4479151.1"/>
    </source>
</evidence>
<evidence type="ECO:0000256" key="1">
    <source>
        <dbReference type="ARBA" id="ARBA00004167"/>
    </source>
</evidence>
<dbReference type="Pfam" id="PF00057">
    <property type="entry name" value="Ldl_recept_a"/>
    <property type="match status" value="1"/>
</dbReference>
<evidence type="ECO:0000256" key="3">
    <source>
        <dbReference type="ARBA" id="ARBA00022737"/>
    </source>
</evidence>
<dbReference type="CDD" id="cd00112">
    <property type="entry name" value="LDLa"/>
    <property type="match status" value="1"/>
</dbReference>
<dbReference type="PANTHER" id="PTHR24270:SF62">
    <property type="entry name" value="LOW-DENSITY LIPOPROTEIN RECEPTOR-RELATED PROTEIN 2"/>
    <property type="match status" value="1"/>
</dbReference>
<dbReference type="PRINTS" id="PR00261">
    <property type="entry name" value="LDLRECEPTOR"/>
</dbReference>
<dbReference type="PANTHER" id="PTHR24270">
    <property type="entry name" value="LOW-DENSITY LIPOPROTEIN RECEPTOR-RELATED"/>
    <property type="match status" value="1"/>
</dbReference>
<sequence length="366" mass="41849">QAGRHRFQCFDNEHECLPSLSVGAGVSRCSNKYDQIWYGIVVSRESPIPYHIWSYCNSFWDLYSGLDESPSLCKNWTCLDDQYQCLTGQCIELEWVCDGEWDCMDASDEEAFVLMEDQLSHSRNVRLPNIAVLLHSCRKRYLNSTFSNKCSASVELGCFLSQVSNPLDIKTNRPCVNLTQLGDGIEDCYNAYDERNSLKVRSSISDMLGYQLPCGNFTMKHPFVCQPKNKNNCTLILCSNHRDTSTLCSGHNDVICLEENRCVTNGRCNRQQDCLHGADEYWCPSDLSTNGMLYRLVERRKLSGMTVNPEEKEVPISYSYACNRGVTIINLNETRCVCPPAYYGRFCEFFSDRITIMVKVDEKTVF</sequence>
<feature type="non-terminal residue" evidence="9">
    <location>
        <position position="1"/>
    </location>
</feature>
<keyword evidence="10" id="KW-1185">Reference proteome</keyword>
<evidence type="ECO:0000256" key="5">
    <source>
        <dbReference type="ARBA" id="ARBA00023136"/>
    </source>
</evidence>
<keyword evidence="4" id="KW-1133">Transmembrane helix</keyword>
<evidence type="ECO:0000256" key="4">
    <source>
        <dbReference type="ARBA" id="ARBA00022989"/>
    </source>
</evidence>
<feature type="disulfide bond" evidence="7">
    <location>
        <begin position="78"/>
        <end position="90"/>
    </location>
</feature>
<dbReference type="SMART" id="SM00192">
    <property type="entry name" value="LDLa"/>
    <property type="match status" value="3"/>
</dbReference>
<dbReference type="InterPro" id="IPR000742">
    <property type="entry name" value="EGF"/>
</dbReference>
<comment type="subcellular location">
    <subcellularLocation>
        <location evidence="1">Membrane</location>
        <topology evidence="1">Single-pass membrane protein</topology>
    </subcellularLocation>
</comment>
<reference evidence="9" key="1">
    <citation type="submission" date="2021-02" db="EMBL/GenBank/DDBJ databases">
        <authorList>
            <person name="Nowell W R."/>
        </authorList>
    </citation>
    <scope>NUCLEOTIDE SEQUENCE</scope>
</reference>
<dbReference type="GO" id="GO:0005886">
    <property type="term" value="C:plasma membrane"/>
    <property type="evidence" value="ECO:0007669"/>
    <property type="project" value="TreeGrafter"/>
</dbReference>
<keyword evidence="2" id="KW-0812">Transmembrane</keyword>
<dbReference type="GO" id="GO:0016192">
    <property type="term" value="P:vesicle-mediated transport"/>
    <property type="evidence" value="ECO:0007669"/>
    <property type="project" value="UniProtKB-ARBA"/>
</dbReference>
<evidence type="ECO:0000313" key="10">
    <source>
        <dbReference type="Proteomes" id="UP000663873"/>
    </source>
</evidence>
<accession>A0A820TQS8</accession>
<comment type="caution">
    <text evidence="7">Lacks conserved residue(s) required for the propagation of feature annotation.</text>
</comment>
<evidence type="ECO:0000259" key="8">
    <source>
        <dbReference type="PROSITE" id="PS00022"/>
    </source>
</evidence>
<dbReference type="InterPro" id="IPR050685">
    <property type="entry name" value="LDLR"/>
</dbReference>
<evidence type="ECO:0000256" key="6">
    <source>
        <dbReference type="ARBA" id="ARBA00023157"/>
    </source>
</evidence>
<gene>
    <name evidence="9" type="ORF">UJA718_LOCUS24793</name>
</gene>
<keyword evidence="6 7" id="KW-1015">Disulfide bond</keyword>
<feature type="domain" description="EGF-like" evidence="8">
    <location>
        <begin position="336"/>
        <end position="347"/>
    </location>
</feature>
<dbReference type="AlphaFoldDB" id="A0A820TQS8"/>
<protein>
    <recommendedName>
        <fullName evidence="8">EGF-like domain-containing protein</fullName>
    </recommendedName>
</protein>
<evidence type="ECO:0000256" key="2">
    <source>
        <dbReference type="ARBA" id="ARBA00022692"/>
    </source>
</evidence>
<dbReference type="InterPro" id="IPR036055">
    <property type="entry name" value="LDL_receptor-like_sf"/>
</dbReference>
<evidence type="ECO:0000256" key="7">
    <source>
        <dbReference type="PROSITE-ProRule" id="PRU00124"/>
    </source>
</evidence>
<proteinExistence type="predicted"/>